<protein>
    <submittedName>
        <fullName evidence="1">Uncharacterized protein</fullName>
    </submittedName>
</protein>
<name>A0A238D670_THIDL</name>
<dbReference type="EMBL" id="FLMQ01000056">
    <property type="protein sequence ID" value="SBP88828.1"/>
    <property type="molecule type" value="Genomic_DNA"/>
</dbReference>
<keyword evidence="2" id="KW-1185">Reference proteome</keyword>
<accession>A0A238D670</accession>
<dbReference type="AlphaFoldDB" id="A0A238D670"/>
<evidence type="ECO:0000313" key="2">
    <source>
        <dbReference type="Proteomes" id="UP000214566"/>
    </source>
</evidence>
<sequence length="48" mass="4790">MLSFGAGHIGLGHLGMPGSQALGAFWAATRHKGPGMEFAQDDGHGVGG</sequence>
<organism evidence="1 2">
    <name type="scientific">Thiomonas delicata</name>
    <name type="common">Thiomonas cuprina</name>
    <dbReference type="NCBI Taxonomy" id="364030"/>
    <lineage>
        <taxon>Bacteria</taxon>
        <taxon>Pseudomonadati</taxon>
        <taxon>Pseudomonadota</taxon>
        <taxon>Betaproteobacteria</taxon>
        <taxon>Burkholderiales</taxon>
        <taxon>Thiomonas</taxon>
    </lineage>
</organism>
<reference evidence="1 2" key="1">
    <citation type="submission" date="2016-06" db="EMBL/GenBank/DDBJ databases">
        <authorList>
            <person name="Kjaerup R.B."/>
            <person name="Dalgaard T.S."/>
            <person name="Juul-Madsen H.R."/>
        </authorList>
    </citation>
    <scope>NUCLEOTIDE SEQUENCE [LARGE SCALE GENOMIC DNA]</scope>
    <source>
        <strain evidence="1 2">DSM 16361</strain>
    </source>
</reference>
<dbReference type="Proteomes" id="UP000214566">
    <property type="component" value="Unassembled WGS sequence"/>
</dbReference>
<gene>
    <name evidence="1" type="ORF">THIARS_70448</name>
</gene>
<proteinExistence type="predicted"/>
<evidence type="ECO:0000313" key="1">
    <source>
        <dbReference type="EMBL" id="SBP88828.1"/>
    </source>
</evidence>